<feature type="transmembrane region" description="Helical" evidence="13">
    <location>
        <begin position="6"/>
        <end position="24"/>
    </location>
</feature>
<evidence type="ECO:0000256" key="11">
    <source>
        <dbReference type="ARBA" id="ARBA00023310"/>
    </source>
</evidence>
<dbReference type="InterPro" id="IPR050635">
    <property type="entry name" value="ATPase_protein_8"/>
</dbReference>
<reference evidence="14" key="1">
    <citation type="submission" date="2014-10" db="EMBL/GenBank/DDBJ databases">
        <authorList>
            <person name="Robin F."/>
            <person name="Le Brun C."/>
        </authorList>
    </citation>
    <scope>NUCLEOTIDE SEQUENCE</scope>
</reference>
<accession>A0A0R6CJE6</accession>
<proteinExistence type="inferred from homology"/>
<evidence type="ECO:0000256" key="9">
    <source>
        <dbReference type="ARBA" id="ARBA00023128"/>
    </source>
</evidence>
<comment type="similarity">
    <text evidence="2 12">Belongs to the ATPase protein 8 family.</text>
</comment>
<dbReference type="GO" id="GO:0015078">
    <property type="term" value="F:proton transmembrane transporter activity"/>
    <property type="evidence" value="ECO:0007669"/>
    <property type="project" value="InterPro"/>
</dbReference>
<geneLocation type="mitochondrion" evidence="14"/>
<evidence type="ECO:0000313" key="14">
    <source>
        <dbReference type="EMBL" id="AJT70242.1"/>
    </source>
</evidence>
<evidence type="ECO:0000256" key="12">
    <source>
        <dbReference type="RuleBase" id="RU003661"/>
    </source>
</evidence>
<dbReference type="EMBL" id="KP006329">
    <property type="protein sequence ID" value="AJT70242.1"/>
    <property type="molecule type" value="Genomic_DNA"/>
</dbReference>
<keyword evidence="6 12" id="KW-0375">Hydrogen ion transport</keyword>
<dbReference type="AlphaFoldDB" id="A0A0R6CJE6"/>
<evidence type="ECO:0000256" key="7">
    <source>
        <dbReference type="ARBA" id="ARBA00022989"/>
    </source>
</evidence>
<organism evidence="14">
    <name type="scientific">Chimaera phantasma</name>
    <name type="common">silver chimaera</name>
    <dbReference type="NCBI Taxonomy" id="134990"/>
    <lineage>
        <taxon>Eukaryota</taxon>
        <taxon>Metazoa</taxon>
        <taxon>Chordata</taxon>
        <taxon>Craniata</taxon>
        <taxon>Vertebrata</taxon>
        <taxon>Chondrichthyes</taxon>
        <taxon>Holocephali</taxon>
        <taxon>Chimaeriformes</taxon>
        <taxon>Chimaeridae</taxon>
        <taxon>Chimaera</taxon>
    </lineage>
</organism>
<keyword evidence="5 12" id="KW-0812">Transmembrane</keyword>
<gene>
    <name evidence="14" type="primary">ATP8</name>
</gene>
<evidence type="ECO:0000256" key="10">
    <source>
        <dbReference type="ARBA" id="ARBA00023136"/>
    </source>
</evidence>
<evidence type="ECO:0000256" key="4">
    <source>
        <dbReference type="ARBA" id="ARBA00022547"/>
    </source>
</evidence>
<evidence type="ECO:0000256" key="5">
    <source>
        <dbReference type="ARBA" id="ARBA00022692"/>
    </source>
</evidence>
<comment type="subcellular location">
    <subcellularLocation>
        <location evidence="1 12">Mitochondrion membrane</location>
        <topology evidence="1 12">Single-pass membrane protein</topology>
    </subcellularLocation>
</comment>
<evidence type="ECO:0000256" key="2">
    <source>
        <dbReference type="ARBA" id="ARBA00008892"/>
    </source>
</evidence>
<evidence type="ECO:0000256" key="6">
    <source>
        <dbReference type="ARBA" id="ARBA00022781"/>
    </source>
</evidence>
<keyword evidence="10 13" id="KW-0472">Membrane</keyword>
<name>A0A0R6CJE6_9CHON</name>
<keyword evidence="3 12" id="KW-0813">Transport</keyword>
<dbReference type="Pfam" id="PF00895">
    <property type="entry name" value="ATP-synt_8"/>
    <property type="match status" value="1"/>
</dbReference>
<evidence type="ECO:0000256" key="3">
    <source>
        <dbReference type="ARBA" id="ARBA00022448"/>
    </source>
</evidence>
<dbReference type="PANTHER" id="PTHR39937">
    <property type="entry name" value="ATP SYNTHASE PROTEIN 8"/>
    <property type="match status" value="1"/>
</dbReference>
<sequence>MPQLNPNPWFLILLFTWTVLLTILPNKINKFSFTNKPTINTLPTPKTNNWNWPWT</sequence>
<dbReference type="InterPro" id="IPR001421">
    <property type="entry name" value="ATP8_metazoa"/>
</dbReference>
<dbReference type="GO" id="GO:0031966">
    <property type="term" value="C:mitochondrial membrane"/>
    <property type="evidence" value="ECO:0007669"/>
    <property type="project" value="UniProtKB-SubCell"/>
</dbReference>
<keyword evidence="9 12" id="KW-0496">Mitochondrion</keyword>
<keyword evidence="7 13" id="KW-1133">Transmembrane helix</keyword>
<keyword evidence="4 12" id="KW-0138">CF(0)</keyword>
<protein>
    <recommendedName>
        <fullName evidence="12">ATP synthase complex subunit 8</fullName>
    </recommendedName>
</protein>
<dbReference type="GO" id="GO:0015986">
    <property type="term" value="P:proton motive force-driven ATP synthesis"/>
    <property type="evidence" value="ECO:0007669"/>
    <property type="project" value="InterPro"/>
</dbReference>
<dbReference type="PANTHER" id="PTHR39937:SF1">
    <property type="entry name" value="ATP SYNTHASE PROTEIN 8"/>
    <property type="match status" value="1"/>
</dbReference>
<evidence type="ECO:0000256" key="8">
    <source>
        <dbReference type="ARBA" id="ARBA00023065"/>
    </source>
</evidence>
<evidence type="ECO:0000256" key="1">
    <source>
        <dbReference type="ARBA" id="ARBA00004304"/>
    </source>
</evidence>
<evidence type="ECO:0000256" key="13">
    <source>
        <dbReference type="SAM" id="Phobius"/>
    </source>
</evidence>
<keyword evidence="8 12" id="KW-0406">Ion transport</keyword>
<dbReference type="GO" id="GO:0045259">
    <property type="term" value="C:proton-transporting ATP synthase complex"/>
    <property type="evidence" value="ECO:0007669"/>
    <property type="project" value="UniProtKB-KW"/>
</dbReference>
<keyword evidence="11" id="KW-0066">ATP synthesis</keyword>